<protein>
    <submittedName>
        <fullName evidence="9">NADH-quinone oxidoreductase</fullName>
    </submittedName>
</protein>
<proteinExistence type="predicted"/>
<dbReference type="GO" id="GO:0012505">
    <property type="term" value="C:endomembrane system"/>
    <property type="evidence" value="ECO:0007669"/>
    <property type="project" value="UniProtKB-SubCell"/>
</dbReference>
<evidence type="ECO:0000256" key="2">
    <source>
        <dbReference type="ARBA" id="ARBA00022692"/>
    </source>
</evidence>
<feature type="transmembrane region" description="Helical" evidence="6">
    <location>
        <begin position="408"/>
        <end position="437"/>
    </location>
</feature>
<evidence type="ECO:0000313" key="10">
    <source>
        <dbReference type="Proteomes" id="UP000293296"/>
    </source>
</evidence>
<keyword evidence="4 6" id="KW-0472">Membrane</keyword>
<dbReference type="InterPro" id="IPR001516">
    <property type="entry name" value="Proton_antipo_N"/>
</dbReference>
<name>A0A4P6HM99_9BACT</name>
<feature type="transmembrane region" description="Helical" evidence="6">
    <location>
        <begin position="458"/>
        <end position="483"/>
    </location>
</feature>
<dbReference type="InterPro" id="IPR018393">
    <property type="entry name" value="NADHpl_OxRdtase_5_subgr"/>
</dbReference>
<dbReference type="GO" id="GO:0042773">
    <property type="term" value="P:ATP synthesis coupled electron transport"/>
    <property type="evidence" value="ECO:0007669"/>
    <property type="project" value="InterPro"/>
</dbReference>
<feature type="domain" description="NADH:quinone oxidoreductase/Mrp antiporter transmembrane" evidence="7">
    <location>
        <begin position="131"/>
        <end position="415"/>
    </location>
</feature>
<gene>
    <name evidence="9" type="ORF">C3Y92_14390</name>
</gene>
<evidence type="ECO:0000256" key="3">
    <source>
        <dbReference type="ARBA" id="ARBA00022989"/>
    </source>
</evidence>
<evidence type="ECO:0000313" key="9">
    <source>
        <dbReference type="EMBL" id="QAZ68347.1"/>
    </source>
</evidence>
<feature type="transmembrane region" description="Helical" evidence="6">
    <location>
        <begin position="326"/>
        <end position="348"/>
    </location>
</feature>
<dbReference type="InterPro" id="IPR003945">
    <property type="entry name" value="NU5C-like"/>
</dbReference>
<dbReference type="PANTHER" id="PTHR42829">
    <property type="entry name" value="NADH-UBIQUINONE OXIDOREDUCTASE CHAIN 5"/>
    <property type="match status" value="1"/>
</dbReference>
<feature type="transmembrane region" description="Helical" evidence="6">
    <location>
        <begin position="268"/>
        <end position="290"/>
    </location>
</feature>
<feature type="transmembrane region" description="Helical" evidence="6">
    <location>
        <begin position="30"/>
        <end position="51"/>
    </location>
</feature>
<dbReference type="PANTHER" id="PTHR42829:SF2">
    <property type="entry name" value="NADH-UBIQUINONE OXIDOREDUCTASE CHAIN 5"/>
    <property type="match status" value="1"/>
</dbReference>
<dbReference type="InterPro" id="IPR001750">
    <property type="entry name" value="ND/Mrp_TM"/>
</dbReference>
<dbReference type="PRINTS" id="PR01434">
    <property type="entry name" value="NADHDHGNASE5"/>
</dbReference>
<dbReference type="KEGG" id="dcb:C3Y92_14390"/>
<comment type="subcellular location">
    <subcellularLocation>
        <location evidence="1">Endomembrane system</location>
        <topology evidence="1">Multi-pass membrane protein</topology>
    </subcellularLocation>
    <subcellularLocation>
        <location evidence="5">Membrane</location>
        <topology evidence="5">Multi-pass membrane protein</topology>
    </subcellularLocation>
</comment>
<organism evidence="9 10">
    <name type="scientific">Solidesulfovibrio carbinolicus</name>
    <dbReference type="NCBI Taxonomy" id="296842"/>
    <lineage>
        <taxon>Bacteria</taxon>
        <taxon>Pseudomonadati</taxon>
        <taxon>Thermodesulfobacteriota</taxon>
        <taxon>Desulfovibrionia</taxon>
        <taxon>Desulfovibrionales</taxon>
        <taxon>Desulfovibrionaceae</taxon>
        <taxon>Solidesulfovibrio</taxon>
    </lineage>
</organism>
<dbReference type="GO" id="GO:0015990">
    <property type="term" value="P:electron transport coupled proton transport"/>
    <property type="evidence" value="ECO:0007669"/>
    <property type="project" value="TreeGrafter"/>
</dbReference>
<dbReference type="OrthoDB" id="9805769at2"/>
<dbReference type="Proteomes" id="UP000293296">
    <property type="component" value="Chromosome"/>
</dbReference>
<dbReference type="GO" id="GO:0016020">
    <property type="term" value="C:membrane"/>
    <property type="evidence" value="ECO:0007669"/>
    <property type="project" value="UniProtKB-SubCell"/>
</dbReference>
<evidence type="ECO:0000256" key="1">
    <source>
        <dbReference type="ARBA" id="ARBA00004127"/>
    </source>
</evidence>
<evidence type="ECO:0000259" key="8">
    <source>
        <dbReference type="Pfam" id="PF00662"/>
    </source>
</evidence>
<feature type="transmembrane region" description="Helical" evidence="6">
    <location>
        <begin position="177"/>
        <end position="200"/>
    </location>
</feature>
<dbReference type="EMBL" id="CP026538">
    <property type="protein sequence ID" value="QAZ68347.1"/>
    <property type="molecule type" value="Genomic_DNA"/>
</dbReference>
<keyword evidence="2 5" id="KW-0812">Transmembrane</keyword>
<feature type="transmembrane region" description="Helical" evidence="6">
    <location>
        <begin position="246"/>
        <end position="262"/>
    </location>
</feature>
<dbReference type="GO" id="GO:0003954">
    <property type="term" value="F:NADH dehydrogenase activity"/>
    <property type="evidence" value="ECO:0007669"/>
    <property type="project" value="TreeGrafter"/>
</dbReference>
<evidence type="ECO:0000256" key="4">
    <source>
        <dbReference type="ARBA" id="ARBA00023136"/>
    </source>
</evidence>
<keyword evidence="3 6" id="KW-1133">Transmembrane helix</keyword>
<dbReference type="RefSeq" id="WP_129353756.1">
    <property type="nucleotide sequence ID" value="NZ_CP026538.1"/>
</dbReference>
<feature type="transmembrane region" description="Helical" evidence="6">
    <location>
        <begin position="114"/>
        <end position="131"/>
    </location>
</feature>
<evidence type="ECO:0000259" key="7">
    <source>
        <dbReference type="Pfam" id="PF00361"/>
    </source>
</evidence>
<accession>A0A4P6HM99</accession>
<feature type="transmembrane region" description="Helical" evidence="6">
    <location>
        <begin position="368"/>
        <end position="388"/>
    </location>
</feature>
<feature type="transmembrane region" description="Helical" evidence="6">
    <location>
        <begin position="137"/>
        <end position="156"/>
    </location>
</feature>
<evidence type="ECO:0000256" key="6">
    <source>
        <dbReference type="SAM" id="Phobius"/>
    </source>
</evidence>
<feature type="domain" description="NADH-Ubiquinone oxidoreductase (complex I) chain 5 N-terminal" evidence="8">
    <location>
        <begin position="65"/>
        <end position="115"/>
    </location>
</feature>
<dbReference type="GO" id="GO:0008137">
    <property type="term" value="F:NADH dehydrogenase (ubiquinone) activity"/>
    <property type="evidence" value="ECO:0007669"/>
    <property type="project" value="InterPro"/>
</dbReference>
<dbReference type="Pfam" id="PF00662">
    <property type="entry name" value="Proton_antipo_N"/>
    <property type="match status" value="1"/>
</dbReference>
<dbReference type="AlphaFoldDB" id="A0A4P6HM99"/>
<feature type="transmembrane region" description="Helical" evidence="6">
    <location>
        <begin position="503"/>
        <end position="524"/>
    </location>
</feature>
<feature type="transmembrane region" description="Helical" evidence="6">
    <location>
        <begin position="212"/>
        <end position="234"/>
    </location>
</feature>
<dbReference type="NCBIfam" id="TIGR01974">
    <property type="entry name" value="NDH_I_L"/>
    <property type="match status" value="1"/>
</dbReference>
<reference evidence="9 10" key="1">
    <citation type="submission" date="2018-02" db="EMBL/GenBank/DDBJ databases">
        <title>Genome sequence of Desulfovibrio carbinolicus DSM 3852.</title>
        <authorList>
            <person name="Wilbanks E."/>
            <person name="Skennerton C.T."/>
            <person name="Orphan V.J."/>
        </authorList>
    </citation>
    <scope>NUCLEOTIDE SEQUENCE [LARGE SCALE GENOMIC DNA]</scope>
    <source>
        <strain evidence="9 10">DSM 3852</strain>
    </source>
</reference>
<feature type="transmembrane region" description="Helical" evidence="6">
    <location>
        <begin position="302"/>
        <end position="320"/>
    </location>
</feature>
<feature type="transmembrane region" description="Helical" evidence="6">
    <location>
        <begin position="82"/>
        <end position="102"/>
    </location>
</feature>
<dbReference type="PRINTS" id="PR01435">
    <property type="entry name" value="NPOXDRDTASE5"/>
</dbReference>
<evidence type="ECO:0000256" key="5">
    <source>
        <dbReference type="RuleBase" id="RU000320"/>
    </source>
</evidence>
<dbReference type="Pfam" id="PF00361">
    <property type="entry name" value="Proton_antipo_M"/>
    <property type="match status" value="1"/>
</dbReference>
<feature type="transmembrane region" description="Helical" evidence="6">
    <location>
        <begin position="598"/>
        <end position="618"/>
    </location>
</feature>
<keyword evidence="10" id="KW-1185">Reference proteome</keyword>
<sequence>MTTALACLLAFPLAGAVLQAALRPKLSRAASGGLAALAMAAALAAALAGVWNLGPQPVTVSFGQWIAFDGFTAEFSMLYNRLAGLMCVTVTFVALLIHLYSAIYMREDKSFARYFCYLNLFVFFMLVIALADDLVLLFLGWEGVGFCSFALIGFWHEELPNVDAGRKAFLMTRVGDLGYVAALGLIIAASGSASLTGIAASAATMSPETATLLGLLFLFAACGKSAQLPLSAWLPDAMAGPTPVSALIHAATMVTAGVYLLMRLAPMLAMAPVVGAAAAFIGAATALYGAACALAQRDVKRILAYSTISQVGYMFLAAGCGDDGGAFFHLQAHAFFKSLLFMTAGVMIQAFHEEHDIFRMGARLRKALPGLFILFACGAAALAALPLTSGYFSKGRALADALAHPGPIFLLSFVMGAAAAFLTALYVFRMLFVAFFSDPADPAKLVSEPALRRMELPLWPLAILAVVYGFANPPHFLGIPALLDSYLAGTVAPLPPETEHAELFVEVLDALIALAGLWLAWVFYKPARHPVPAPAGALTAGLGLDAFGLRAIARPYLRLAAWLWRGLDEDVLDGATTATASGVGRLSRAAARLGSARPATTMATLLGACAVLLVWLAARLG</sequence>